<accession>A0A2I0KDJ4</accession>
<protein>
    <recommendedName>
        <fullName evidence="4">Leucine-rich repeat-containing N-terminal plant-type domain-containing protein</fullName>
    </recommendedName>
</protein>
<evidence type="ECO:0000313" key="3">
    <source>
        <dbReference type="Proteomes" id="UP000233551"/>
    </source>
</evidence>
<sequence length="195" mass="21822">MVLHVPYGSRLFPFKFGSVASVIIIALLSCSVFGANGFPGNHTDRLAQLEFKAELVLLGALHLCSTTIHFRLWYGVTCGRRHHRVTVLDLHSNKLRGITSSSIENLTFLGFLNLPNSSFYSRIPEVGRLQRLQVFWFHNNLLDGLIPPEVPSFQKMSELFRLNHSDKHLGGQKVGDLSFICSLMTNSTGPEIVET</sequence>
<dbReference type="STRING" id="22663.A0A2I0KDJ4"/>
<organism evidence="2 3">
    <name type="scientific">Punica granatum</name>
    <name type="common">Pomegranate</name>
    <dbReference type="NCBI Taxonomy" id="22663"/>
    <lineage>
        <taxon>Eukaryota</taxon>
        <taxon>Viridiplantae</taxon>
        <taxon>Streptophyta</taxon>
        <taxon>Embryophyta</taxon>
        <taxon>Tracheophyta</taxon>
        <taxon>Spermatophyta</taxon>
        <taxon>Magnoliopsida</taxon>
        <taxon>eudicotyledons</taxon>
        <taxon>Gunneridae</taxon>
        <taxon>Pentapetalae</taxon>
        <taxon>rosids</taxon>
        <taxon>malvids</taxon>
        <taxon>Myrtales</taxon>
        <taxon>Lythraceae</taxon>
        <taxon>Punica</taxon>
    </lineage>
</organism>
<gene>
    <name evidence="2" type="ORF">CRG98_013800</name>
</gene>
<evidence type="ECO:0000256" key="1">
    <source>
        <dbReference type="SAM" id="Phobius"/>
    </source>
</evidence>
<dbReference type="EMBL" id="PGOL01000727">
    <property type="protein sequence ID" value="PKI65816.1"/>
    <property type="molecule type" value="Genomic_DNA"/>
</dbReference>
<feature type="transmembrane region" description="Helical" evidence="1">
    <location>
        <begin position="12"/>
        <end position="35"/>
    </location>
</feature>
<keyword evidence="1" id="KW-0472">Membrane</keyword>
<dbReference type="InterPro" id="IPR032675">
    <property type="entry name" value="LRR_dom_sf"/>
</dbReference>
<proteinExistence type="predicted"/>
<dbReference type="PANTHER" id="PTHR48004:SF73">
    <property type="entry name" value="RECEPTOR-LIKE PROTEIN 16-RELATED"/>
    <property type="match status" value="1"/>
</dbReference>
<dbReference type="InterPro" id="IPR001611">
    <property type="entry name" value="Leu-rich_rpt"/>
</dbReference>
<keyword evidence="1" id="KW-0812">Transmembrane</keyword>
<dbReference type="InterPro" id="IPR052941">
    <property type="entry name" value="StomDev_PlantInt_Reg"/>
</dbReference>
<reference evidence="2 3" key="1">
    <citation type="submission" date="2017-11" db="EMBL/GenBank/DDBJ databases">
        <title>De-novo sequencing of pomegranate (Punica granatum L.) genome.</title>
        <authorList>
            <person name="Akparov Z."/>
            <person name="Amiraslanov A."/>
            <person name="Hajiyeva S."/>
            <person name="Abbasov M."/>
            <person name="Kaur K."/>
            <person name="Hamwieh A."/>
            <person name="Solovyev V."/>
            <person name="Salamov A."/>
            <person name="Braich B."/>
            <person name="Kosarev P."/>
            <person name="Mahmoud A."/>
            <person name="Hajiyev E."/>
            <person name="Babayeva S."/>
            <person name="Izzatullayeva V."/>
            <person name="Mammadov A."/>
            <person name="Mammadov A."/>
            <person name="Sharifova S."/>
            <person name="Ojaghi J."/>
            <person name="Eynullazada K."/>
            <person name="Bayramov B."/>
            <person name="Abdulazimova A."/>
            <person name="Shahmuradov I."/>
        </authorList>
    </citation>
    <scope>NUCLEOTIDE SEQUENCE [LARGE SCALE GENOMIC DNA]</scope>
    <source>
        <strain evidence="3">cv. AG2017</strain>
        <tissue evidence="2">Leaf</tissue>
    </source>
</reference>
<feature type="transmembrane region" description="Helical" evidence="1">
    <location>
        <begin position="55"/>
        <end position="74"/>
    </location>
</feature>
<dbReference type="Proteomes" id="UP000233551">
    <property type="component" value="Unassembled WGS sequence"/>
</dbReference>
<dbReference type="Pfam" id="PF00560">
    <property type="entry name" value="LRR_1"/>
    <property type="match status" value="1"/>
</dbReference>
<keyword evidence="1" id="KW-1133">Transmembrane helix</keyword>
<dbReference type="SUPFAM" id="SSF52058">
    <property type="entry name" value="L domain-like"/>
    <property type="match status" value="1"/>
</dbReference>
<comment type="caution">
    <text evidence="2">The sequence shown here is derived from an EMBL/GenBank/DDBJ whole genome shotgun (WGS) entry which is preliminary data.</text>
</comment>
<dbReference type="AlphaFoldDB" id="A0A2I0KDJ4"/>
<evidence type="ECO:0000313" key="2">
    <source>
        <dbReference type="EMBL" id="PKI65816.1"/>
    </source>
</evidence>
<name>A0A2I0KDJ4_PUNGR</name>
<dbReference type="Gene3D" id="3.80.10.10">
    <property type="entry name" value="Ribonuclease Inhibitor"/>
    <property type="match status" value="1"/>
</dbReference>
<dbReference type="PANTHER" id="PTHR48004">
    <property type="entry name" value="OS01G0149700 PROTEIN"/>
    <property type="match status" value="1"/>
</dbReference>
<evidence type="ECO:0008006" key="4">
    <source>
        <dbReference type="Google" id="ProtNLM"/>
    </source>
</evidence>
<keyword evidence="3" id="KW-1185">Reference proteome</keyword>